<evidence type="ECO:0000256" key="7">
    <source>
        <dbReference type="ARBA" id="ARBA00022927"/>
    </source>
</evidence>
<evidence type="ECO:0000256" key="4">
    <source>
        <dbReference type="ARBA" id="ARBA00022692"/>
    </source>
</evidence>
<keyword evidence="7 10" id="KW-0653">Protein transport</keyword>
<comment type="caution">
    <text evidence="10">Lacks conserved residue(s) required for the propagation of feature annotation.</text>
</comment>
<dbReference type="SUPFAM" id="SSF53474">
    <property type="entry name" value="alpha/beta-Hydrolases"/>
    <property type="match status" value="1"/>
</dbReference>
<reference evidence="12" key="2">
    <citation type="submission" date="2015-06" db="UniProtKB">
        <authorList>
            <consortium name="EnsemblMetazoa"/>
        </authorList>
    </citation>
    <scope>IDENTIFICATION</scope>
</reference>
<evidence type="ECO:0000313" key="12">
    <source>
        <dbReference type="EnsemblMetazoa" id="tetur03g01160.1"/>
    </source>
</evidence>
<dbReference type="GO" id="GO:0006505">
    <property type="term" value="P:GPI anchor metabolic process"/>
    <property type="evidence" value="ECO:0007669"/>
    <property type="project" value="TreeGrafter"/>
</dbReference>
<dbReference type="STRING" id="32264.T1JYQ1"/>
<dbReference type="AlphaFoldDB" id="T1JYQ1"/>
<dbReference type="Pfam" id="PF24660">
    <property type="entry name" value="PGAP1_3rd"/>
    <property type="match status" value="1"/>
</dbReference>
<keyword evidence="9 10" id="KW-0472">Membrane</keyword>
<accession>T1JYQ1</accession>
<proteinExistence type="inferred from homology"/>
<evidence type="ECO:0000256" key="6">
    <source>
        <dbReference type="ARBA" id="ARBA00022824"/>
    </source>
</evidence>
<dbReference type="eggNOG" id="KOG3724">
    <property type="taxonomic scope" value="Eukaryota"/>
</dbReference>
<dbReference type="InterPro" id="IPR039529">
    <property type="entry name" value="PGAP1/BST1"/>
</dbReference>
<sequence length="943" mass="108331">MSFLLCFGFYHYAIKEEHNQCEMTFMYQFPQFIPVPLRNNISKKFPNYNLYIYGEGEYAMFLREGVIYGIPVLFVPGSAGSYKQVRSFGSIALRMAEERLMPHHFNFFTIDFSEELSGLYGAKLQSQTEFLYESIEAIKKLYLEAGRNVSLIVIGHSIGGLISRGVFTMPNFEASSVDLLITLATPHKQPALFIDTHMLNYYHNVLSYWKSNRNSSQLNHLTIISLGGGFDDKLVKSDLIQLPDLLPSSGDINLLTTAVSDVWLSTDHQCIIWCRQLIVKLAKLIFDLADSKSHKIISDPKRRTQIISYHLLNRNRGPSSNVIIPLKTKLPRKGIWISFDHRYFIFRRNKIIDATFLLFPLVPKTNVILLTSNVMRSDWVYGCNATVINVNGTSTQLCENGESLTHMSRLIQKTFGNERKVLKLDSDKLINSGHSHIVVYLGPTVTPVAVIGERYSFGRRNKAIVMPTFLDGLMSLLWTSIDILEIPVAEEAVFYNLTLVGFSQVWHSYNLKVEVRSCYQNAFEYGLIQFWVPWSYEDTSSQIAPSKSKSVTMNLRLNIPKQDPSDPRHPHLYLMLDPNCGYVVKINFSYQEVLSQLIRHYFNYFLPYISAILLSALSIQIFPQPNRNILEPLQKAGFIHSRETFEPLFVILKNNFLKISLYALLPLSPFVVDKIIRFFELSFGISLISDSVIPFSHLSLSDNQKIFLHTFLYLFSYSFTFVIASTIDLMIFFFSNIASNLIRVFNRNQLDSLEVKEKIPRLKIIPILITATFLLVTILTCSSICLIAANILFIFKLLFVSIPQHLNELRKGSNEKTTYRYIDTTLILLICSSLVPTIPTLVTWFRDQFIRNQFSKSFVDPHIISSYLIAISTSILLHSDYSPCKNKTFLKMMAYVLKLSALITPMTGLLAYNYITMFISISFILYSFFRFSLIWFYEPIKQD</sequence>
<keyword evidence="5 10" id="KW-0378">Hydrolase</keyword>
<dbReference type="EMBL" id="CAEY01001108">
    <property type="status" value="NOT_ANNOTATED_CDS"/>
    <property type="molecule type" value="Genomic_DNA"/>
</dbReference>
<dbReference type="GO" id="GO:0005789">
    <property type="term" value="C:endoplasmic reticulum membrane"/>
    <property type="evidence" value="ECO:0007669"/>
    <property type="project" value="UniProtKB-SubCell"/>
</dbReference>
<dbReference type="GO" id="GO:0006888">
    <property type="term" value="P:endoplasmic reticulum to Golgi vesicle-mediated transport"/>
    <property type="evidence" value="ECO:0007669"/>
    <property type="project" value="TreeGrafter"/>
</dbReference>
<keyword evidence="13" id="KW-1185">Reference proteome</keyword>
<evidence type="ECO:0000256" key="3">
    <source>
        <dbReference type="ARBA" id="ARBA00022448"/>
    </source>
</evidence>
<keyword evidence="3 10" id="KW-0813">Transport</keyword>
<dbReference type="GO" id="GO:0050185">
    <property type="term" value="F:phosphatidylinositol deacylase activity"/>
    <property type="evidence" value="ECO:0007669"/>
    <property type="project" value="TreeGrafter"/>
</dbReference>
<comment type="subcellular location">
    <subcellularLocation>
        <location evidence="1">Endoplasmic reticulum membrane</location>
        <topology evidence="1">Multi-pass membrane protein</topology>
    </subcellularLocation>
</comment>
<keyword evidence="4 10" id="KW-0812">Transmembrane</keyword>
<dbReference type="EC" id="3.1.-.-" evidence="10"/>
<evidence type="ECO:0000256" key="2">
    <source>
        <dbReference type="ARBA" id="ARBA00006931"/>
    </source>
</evidence>
<feature type="transmembrane region" description="Helical" evidence="10">
    <location>
        <begin position="711"/>
        <end position="734"/>
    </location>
</feature>
<evidence type="ECO:0000313" key="13">
    <source>
        <dbReference type="Proteomes" id="UP000015104"/>
    </source>
</evidence>
<dbReference type="GO" id="GO:0015031">
    <property type="term" value="P:protein transport"/>
    <property type="evidence" value="ECO:0007669"/>
    <property type="project" value="UniProtKB-KW"/>
</dbReference>
<name>T1JYQ1_TETUR</name>
<keyword evidence="8 10" id="KW-1133">Transmembrane helix</keyword>
<dbReference type="InterPro" id="IPR012908">
    <property type="entry name" value="PGAP1-ab_dom-like"/>
</dbReference>
<evidence type="ECO:0000256" key="8">
    <source>
        <dbReference type="ARBA" id="ARBA00022989"/>
    </source>
</evidence>
<dbReference type="EnsemblMetazoa" id="tetur03g01160.1">
    <property type="protein sequence ID" value="tetur03g01160.1"/>
    <property type="gene ID" value="tetur03g01160"/>
</dbReference>
<feature type="transmembrane region" description="Helical" evidence="10">
    <location>
        <begin position="767"/>
        <end position="800"/>
    </location>
</feature>
<feature type="transmembrane region" description="Helical" evidence="10">
    <location>
        <begin position="821"/>
        <end position="842"/>
    </location>
</feature>
<dbReference type="HOGENOM" id="CLU_013735_0_0_1"/>
<evidence type="ECO:0000259" key="11">
    <source>
        <dbReference type="Pfam" id="PF07819"/>
    </source>
</evidence>
<dbReference type="Proteomes" id="UP000015104">
    <property type="component" value="Unassembled WGS sequence"/>
</dbReference>
<reference evidence="13" key="1">
    <citation type="submission" date="2011-08" db="EMBL/GenBank/DDBJ databases">
        <authorList>
            <person name="Rombauts S."/>
        </authorList>
    </citation>
    <scope>NUCLEOTIDE SEQUENCE</scope>
    <source>
        <strain evidence="13">London</strain>
    </source>
</reference>
<dbReference type="InterPro" id="IPR029058">
    <property type="entry name" value="AB_hydrolase_fold"/>
</dbReference>
<feature type="domain" description="GPI inositol-deacylase PGAP1-like alpha/beta" evidence="11">
    <location>
        <begin position="68"/>
        <end position="287"/>
    </location>
</feature>
<dbReference type="Pfam" id="PF07819">
    <property type="entry name" value="PGAP1"/>
    <property type="match status" value="1"/>
</dbReference>
<evidence type="ECO:0000256" key="5">
    <source>
        <dbReference type="ARBA" id="ARBA00022801"/>
    </source>
</evidence>
<feature type="transmembrane region" description="Helical" evidence="10">
    <location>
        <begin position="893"/>
        <end position="912"/>
    </location>
</feature>
<keyword evidence="6 10" id="KW-0256">Endoplasmic reticulum</keyword>
<organism evidence="12 13">
    <name type="scientific">Tetranychus urticae</name>
    <name type="common">Two-spotted spider mite</name>
    <dbReference type="NCBI Taxonomy" id="32264"/>
    <lineage>
        <taxon>Eukaryota</taxon>
        <taxon>Metazoa</taxon>
        <taxon>Ecdysozoa</taxon>
        <taxon>Arthropoda</taxon>
        <taxon>Chelicerata</taxon>
        <taxon>Arachnida</taxon>
        <taxon>Acari</taxon>
        <taxon>Acariformes</taxon>
        <taxon>Trombidiformes</taxon>
        <taxon>Prostigmata</taxon>
        <taxon>Eleutherengona</taxon>
        <taxon>Raphignathae</taxon>
        <taxon>Tetranychoidea</taxon>
        <taxon>Tetranychidae</taxon>
        <taxon>Tetranychus</taxon>
    </lineage>
</organism>
<evidence type="ECO:0000256" key="10">
    <source>
        <dbReference type="RuleBase" id="RU365011"/>
    </source>
</evidence>
<dbReference type="Gene3D" id="3.40.50.1820">
    <property type="entry name" value="alpha/beta hydrolase"/>
    <property type="match status" value="1"/>
</dbReference>
<dbReference type="PANTHER" id="PTHR15495">
    <property type="entry name" value="NEGATIVE REGULATOR OF VESICLE FORMATION-RELATED"/>
    <property type="match status" value="1"/>
</dbReference>
<comment type="function">
    <text evidence="10">Involved in inositol deacylation of GPI-anchored proteins which plays important roles in the quality control and ER-associated degradation of GPI-anchored proteins.</text>
</comment>
<evidence type="ECO:0000256" key="1">
    <source>
        <dbReference type="ARBA" id="ARBA00004477"/>
    </source>
</evidence>
<evidence type="ECO:0000256" key="9">
    <source>
        <dbReference type="ARBA" id="ARBA00023136"/>
    </source>
</evidence>
<comment type="similarity">
    <text evidence="2 10">Belongs to the GPI inositol-deacylase family.</text>
</comment>
<dbReference type="PANTHER" id="PTHR15495:SF7">
    <property type="entry name" value="GPI INOSITOL-DEACYLASE"/>
    <property type="match status" value="1"/>
</dbReference>
<feature type="transmembrane region" description="Helical" evidence="10">
    <location>
        <begin position="918"/>
        <end position="937"/>
    </location>
</feature>
<protein>
    <recommendedName>
        <fullName evidence="10">GPI inositol-deacylase</fullName>
        <ecNumber evidence="10">3.1.-.-</ecNumber>
    </recommendedName>
</protein>